<accession>A0ABY4X0S6</accession>
<sequence length="93" mass="10686">MTSQEEKRIRDEIKSCLESNNISSLKDFIEAELDGLIDDIYGKDETVDTQFSSDYLTQIDHVLRNGPPFSEEEMEEIVDIIIPIIVTHDLKGR</sequence>
<name>A0ABY4X0S6_9GAMM</name>
<organism evidence="1 2">
    <name type="scientific">Grimontia kaedaensis</name>
    <dbReference type="NCBI Taxonomy" id="2872157"/>
    <lineage>
        <taxon>Bacteria</taxon>
        <taxon>Pseudomonadati</taxon>
        <taxon>Pseudomonadota</taxon>
        <taxon>Gammaproteobacteria</taxon>
        <taxon>Vibrionales</taxon>
        <taxon>Vibrionaceae</taxon>
        <taxon>Grimontia</taxon>
    </lineage>
</organism>
<keyword evidence="2" id="KW-1185">Reference proteome</keyword>
<dbReference type="EMBL" id="CP082276">
    <property type="protein sequence ID" value="USH04848.1"/>
    <property type="molecule type" value="Genomic_DNA"/>
</dbReference>
<dbReference type="Proteomes" id="UP001056255">
    <property type="component" value="Chromosome II"/>
</dbReference>
<proteinExistence type="predicted"/>
<protein>
    <submittedName>
        <fullName evidence="1">Uncharacterized protein</fullName>
    </submittedName>
</protein>
<dbReference type="RefSeq" id="WP_251881051.1">
    <property type="nucleotide sequence ID" value="NZ_CP082276.1"/>
</dbReference>
<evidence type="ECO:0000313" key="2">
    <source>
        <dbReference type="Proteomes" id="UP001056255"/>
    </source>
</evidence>
<evidence type="ECO:0000313" key="1">
    <source>
        <dbReference type="EMBL" id="USH04848.1"/>
    </source>
</evidence>
<reference evidence="1" key="1">
    <citation type="submission" date="2021-08" db="EMBL/GenBank/DDBJ databases">
        <authorList>
            <person name="Sakaguchi M."/>
            <person name="Kikuchi T."/>
            <person name="Urbanczyk H."/>
        </authorList>
    </citation>
    <scope>NUCLEOTIDE SEQUENCE</scope>
    <source>
        <strain evidence="1">020920N</strain>
    </source>
</reference>
<gene>
    <name evidence="1" type="ORF">K6Q96_24415</name>
</gene>